<sequence length="402" mass="44129">MAIAWPGEGKADPLSQQRRCWSSWATRCPLGIPGPSPEVAPRITYLDHAGATLFPDSLLKAFTEDLRNNVYGNPHSQNISSKLTYDTIEHVRYRCDAVFGGLSVTSKENTLLLKQQVLGQSNIAQNQRECGCDEDAMENEFRRDLPVPLLSKQRSECREWHRLTWTQATMFIHVLNLNTSSVDIIKLLKRCYGIPKGSPRGICASMNLKFPVSLLLRGSAFCPCPYTCCSSTIRLESSENNQHLHGGFQLAAFSRYVQLLSEGIAALVQIGAFLFGRQGSCSASKQSNVLNTRGSSASASITAAVLSRRNGISRIQAQGNGDRQRVMMCKLASLAQAAAALGDILKNSCVTSLMSCHCLRKIDLEISPADSEYLLEKQQSLTSSQVPALRIFERDAVDIGIV</sequence>
<dbReference type="Gene3D" id="3.40.640.10">
    <property type="entry name" value="Type I PLP-dependent aspartate aminotransferase-like (Major domain)"/>
    <property type="match status" value="1"/>
</dbReference>
<keyword evidence="2" id="KW-1185">Reference proteome</keyword>
<protein>
    <submittedName>
        <fullName evidence="1">Molybdenum cofactor sulfurase</fullName>
    </submittedName>
</protein>
<reference evidence="2" key="1">
    <citation type="journal article" date="2013" name="Nat. Genet.">
        <title>The duck genome and transcriptome provide insight into an avian influenza virus reservoir species.</title>
        <authorList>
            <person name="Huang Y."/>
            <person name="Li Y."/>
            <person name="Burt D.W."/>
            <person name="Chen H."/>
            <person name="Zhang Y."/>
            <person name="Qian W."/>
            <person name="Kim H."/>
            <person name="Gan S."/>
            <person name="Zhao Y."/>
            <person name="Li J."/>
            <person name="Yi K."/>
            <person name="Feng H."/>
            <person name="Zhu P."/>
            <person name="Li B."/>
            <person name="Liu Q."/>
            <person name="Fairley S."/>
            <person name="Magor K.E."/>
            <person name="Du Z."/>
            <person name="Hu X."/>
            <person name="Goodman L."/>
            <person name="Tafer H."/>
            <person name="Vignal A."/>
            <person name="Lee T."/>
            <person name="Kim K.W."/>
            <person name="Sheng Z."/>
            <person name="An Y."/>
            <person name="Searle S."/>
            <person name="Herrero J."/>
            <person name="Groenen M.A."/>
            <person name="Crooijmans R.P."/>
            <person name="Faraut T."/>
            <person name="Cai Q."/>
            <person name="Webster R.G."/>
            <person name="Aldridge J.R."/>
            <person name="Warren W.C."/>
            <person name="Bartschat S."/>
            <person name="Kehr S."/>
            <person name="Marz M."/>
            <person name="Stadler P.F."/>
            <person name="Smith J."/>
            <person name="Kraus R.H."/>
            <person name="Zhao Y."/>
            <person name="Ren L."/>
            <person name="Fei J."/>
            <person name="Morisson M."/>
            <person name="Kaiser P."/>
            <person name="Griffin D.K."/>
            <person name="Rao M."/>
            <person name="Pitel F."/>
            <person name="Wang J."/>
            <person name="Li N."/>
        </authorList>
    </citation>
    <scope>NUCLEOTIDE SEQUENCE [LARGE SCALE GENOMIC DNA]</scope>
</reference>
<dbReference type="InterPro" id="IPR015421">
    <property type="entry name" value="PyrdxlP-dep_Trfase_major"/>
</dbReference>
<dbReference type="SUPFAM" id="SSF53383">
    <property type="entry name" value="PLP-dependent transferases"/>
    <property type="match status" value="1"/>
</dbReference>
<gene>
    <name evidence="1" type="ORF">Anapl_09630</name>
</gene>
<proteinExistence type="predicted"/>
<accession>R0LB23</accession>
<dbReference type="EMBL" id="KB743685">
    <property type="protein sequence ID" value="EOA97462.1"/>
    <property type="molecule type" value="Genomic_DNA"/>
</dbReference>
<organism evidence="1 2">
    <name type="scientific">Anas platyrhynchos</name>
    <name type="common">Mallard</name>
    <name type="synonym">Anas boschas</name>
    <dbReference type="NCBI Taxonomy" id="8839"/>
    <lineage>
        <taxon>Eukaryota</taxon>
        <taxon>Metazoa</taxon>
        <taxon>Chordata</taxon>
        <taxon>Craniata</taxon>
        <taxon>Vertebrata</taxon>
        <taxon>Euteleostomi</taxon>
        <taxon>Archelosauria</taxon>
        <taxon>Archosauria</taxon>
        <taxon>Dinosauria</taxon>
        <taxon>Saurischia</taxon>
        <taxon>Theropoda</taxon>
        <taxon>Coelurosauria</taxon>
        <taxon>Aves</taxon>
        <taxon>Neognathae</taxon>
        <taxon>Galloanserae</taxon>
        <taxon>Anseriformes</taxon>
        <taxon>Anatidae</taxon>
        <taxon>Anatinae</taxon>
        <taxon>Anas</taxon>
    </lineage>
</organism>
<evidence type="ECO:0000313" key="2">
    <source>
        <dbReference type="Proteomes" id="UP000296049"/>
    </source>
</evidence>
<dbReference type="InterPro" id="IPR015424">
    <property type="entry name" value="PyrdxlP-dep_Trfase"/>
</dbReference>
<evidence type="ECO:0000313" key="1">
    <source>
        <dbReference type="EMBL" id="EOA97462.1"/>
    </source>
</evidence>
<dbReference type="Proteomes" id="UP000296049">
    <property type="component" value="Unassembled WGS sequence"/>
</dbReference>
<dbReference type="AlphaFoldDB" id="R0LB23"/>
<name>R0LB23_ANAPL</name>